<dbReference type="Proteomes" id="UP001454036">
    <property type="component" value="Unassembled WGS sequence"/>
</dbReference>
<protein>
    <submittedName>
        <fullName evidence="1">Uncharacterized protein</fullName>
    </submittedName>
</protein>
<name>A0AAV3RCH0_LITER</name>
<dbReference type="AlphaFoldDB" id="A0AAV3RCH0"/>
<evidence type="ECO:0000313" key="2">
    <source>
        <dbReference type="Proteomes" id="UP001454036"/>
    </source>
</evidence>
<sequence length="166" mass="18895">MTPVGGPDGKLVVYSLGSKSLHEWMHDELSLDLIVQRTGKHLSPLNIYIGLNKKKYKATDEPTGNFYNPRLEQAYYDCLFLEQYGENADLLQAPWDKMLWMKTKPVRARLGKCRMLGAATSFAEPLMDGGPSYAAPAPMAVIEDLKRRLSEEEARNKVLEQKYEER</sequence>
<keyword evidence="2" id="KW-1185">Reference proteome</keyword>
<proteinExistence type="predicted"/>
<comment type="caution">
    <text evidence="1">The sequence shown here is derived from an EMBL/GenBank/DDBJ whole genome shotgun (WGS) entry which is preliminary data.</text>
</comment>
<reference evidence="1 2" key="1">
    <citation type="submission" date="2024-01" db="EMBL/GenBank/DDBJ databases">
        <title>The complete chloroplast genome sequence of Lithospermum erythrorhizon: insights into the phylogenetic relationship among Boraginaceae species and the maternal lineages of purple gromwells.</title>
        <authorList>
            <person name="Okada T."/>
            <person name="Watanabe K."/>
        </authorList>
    </citation>
    <scope>NUCLEOTIDE SEQUENCE [LARGE SCALE GENOMIC DNA]</scope>
</reference>
<dbReference type="EMBL" id="BAABME010007917">
    <property type="protein sequence ID" value="GAA0172017.1"/>
    <property type="molecule type" value="Genomic_DNA"/>
</dbReference>
<accession>A0AAV3RCH0</accession>
<gene>
    <name evidence="1" type="ORF">LIER_25927</name>
</gene>
<organism evidence="1 2">
    <name type="scientific">Lithospermum erythrorhizon</name>
    <name type="common">Purple gromwell</name>
    <name type="synonym">Lithospermum officinale var. erythrorhizon</name>
    <dbReference type="NCBI Taxonomy" id="34254"/>
    <lineage>
        <taxon>Eukaryota</taxon>
        <taxon>Viridiplantae</taxon>
        <taxon>Streptophyta</taxon>
        <taxon>Embryophyta</taxon>
        <taxon>Tracheophyta</taxon>
        <taxon>Spermatophyta</taxon>
        <taxon>Magnoliopsida</taxon>
        <taxon>eudicotyledons</taxon>
        <taxon>Gunneridae</taxon>
        <taxon>Pentapetalae</taxon>
        <taxon>asterids</taxon>
        <taxon>lamiids</taxon>
        <taxon>Boraginales</taxon>
        <taxon>Boraginaceae</taxon>
        <taxon>Boraginoideae</taxon>
        <taxon>Lithospermeae</taxon>
        <taxon>Lithospermum</taxon>
    </lineage>
</organism>
<evidence type="ECO:0000313" key="1">
    <source>
        <dbReference type="EMBL" id="GAA0172017.1"/>
    </source>
</evidence>